<gene>
    <name evidence="1" type="ORF">S03H2_69943</name>
</gene>
<sequence>MRAGADYYLHLDPWYENDNIIPYLPPAWMTEQWFGIGCHLLSASILNFAEEPETQQQDIREIGPSMVFYGARLWESQAGMVQGRILGADAI</sequence>
<dbReference type="EMBL" id="BARU01046332">
    <property type="protein sequence ID" value="GAI01191.1"/>
    <property type="molecule type" value="Genomic_DNA"/>
</dbReference>
<name>X1L5M2_9ZZZZ</name>
<comment type="caution">
    <text evidence="1">The sequence shown here is derived from an EMBL/GenBank/DDBJ whole genome shotgun (WGS) entry which is preliminary data.</text>
</comment>
<dbReference type="AlphaFoldDB" id="X1L5M2"/>
<proteinExistence type="predicted"/>
<feature type="non-terminal residue" evidence="1">
    <location>
        <position position="91"/>
    </location>
</feature>
<reference evidence="1" key="1">
    <citation type="journal article" date="2014" name="Front. Microbiol.">
        <title>High frequency of phylogenetically diverse reductive dehalogenase-homologous genes in deep subseafloor sedimentary metagenomes.</title>
        <authorList>
            <person name="Kawai M."/>
            <person name="Futagami T."/>
            <person name="Toyoda A."/>
            <person name="Takaki Y."/>
            <person name="Nishi S."/>
            <person name="Hori S."/>
            <person name="Arai W."/>
            <person name="Tsubouchi T."/>
            <person name="Morono Y."/>
            <person name="Uchiyama I."/>
            <person name="Ito T."/>
            <person name="Fujiyama A."/>
            <person name="Inagaki F."/>
            <person name="Takami H."/>
        </authorList>
    </citation>
    <scope>NUCLEOTIDE SEQUENCE</scope>
    <source>
        <strain evidence="1">Expedition CK06-06</strain>
    </source>
</reference>
<dbReference type="SUPFAM" id="SSF56801">
    <property type="entry name" value="Acetyl-CoA synthetase-like"/>
    <property type="match status" value="1"/>
</dbReference>
<evidence type="ECO:0000313" key="1">
    <source>
        <dbReference type="EMBL" id="GAI01191.1"/>
    </source>
</evidence>
<protein>
    <submittedName>
        <fullName evidence="1">Uncharacterized protein</fullName>
    </submittedName>
</protein>
<accession>X1L5M2</accession>
<organism evidence="1">
    <name type="scientific">marine sediment metagenome</name>
    <dbReference type="NCBI Taxonomy" id="412755"/>
    <lineage>
        <taxon>unclassified sequences</taxon>
        <taxon>metagenomes</taxon>
        <taxon>ecological metagenomes</taxon>
    </lineage>
</organism>